<evidence type="ECO:0000313" key="3">
    <source>
        <dbReference type="EMBL" id="OGZ87411.1"/>
    </source>
</evidence>
<organism evidence="3 4">
    <name type="scientific">Candidatus Staskawiczbacteria bacterium RIFOXYD1_FULL_32_13</name>
    <dbReference type="NCBI Taxonomy" id="1802234"/>
    <lineage>
        <taxon>Bacteria</taxon>
        <taxon>Candidatus Staskawicziibacteriota</taxon>
    </lineage>
</organism>
<dbReference type="AlphaFoldDB" id="A0A1G2JLR5"/>
<evidence type="ECO:0000259" key="2">
    <source>
        <dbReference type="Pfam" id="PF09851"/>
    </source>
</evidence>
<dbReference type="CDD" id="cd11586">
    <property type="entry name" value="VbhA_like"/>
    <property type="match status" value="1"/>
</dbReference>
<dbReference type="Pfam" id="PF09851">
    <property type="entry name" value="SHOCT"/>
    <property type="match status" value="1"/>
</dbReference>
<dbReference type="InterPro" id="IPR033788">
    <property type="entry name" value="VbhA-like"/>
</dbReference>
<keyword evidence="1" id="KW-1133">Transmembrane helix</keyword>
<name>A0A1G2JLR5_9BACT</name>
<sequence>MMGNYFGNSMMSYGFGWFAWIFMMVWWILVIAGIVLLIKWFAGQSYANSDNKKTPQDILKERYAKGEIDKEEFEAKKKDLE</sequence>
<feature type="transmembrane region" description="Helical" evidence="1">
    <location>
        <begin position="20"/>
        <end position="42"/>
    </location>
</feature>
<keyword evidence="1" id="KW-0812">Transmembrane</keyword>
<feature type="domain" description="SHOCT" evidence="2">
    <location>
        <begin position="57"/>
        <end position="80"/>
    </location>
</feature>
<dbReference type="EMBL" id="MHPU01000044">
    <property type="protein sequence ID" value="OGZ87411.1"/>
    <property type="molecule type" value="Genomic_DNA"/>
</dbReference>
<evidence type="ECO:0000256" key="1">
    <source>
        <dbReference type="SAM" id="Phobius"/>
    </source>
</evidence>
<reference evidence="3 4" key="1">
    <citation type="journal article" date="2016" name="Nat. Commun.">
        <title>Thousands of microbial genomes shed light on interconnected biogeochemical processes in an aquifer system.</title>
        <authorList>
            <person name="Anantharaman K."/>
            <person name="Brown C.T."/>
            <person name="Hug L.A."/>
            <person name="Sharon I."/>
            <person name="Castelle C.J."/>
            <person name="Probst A.J."/>
            <person name="Thomas B.C."/>
            <person name="Singh A."/>
            <person name="Wilkins M.J."/>
            <person name="Karaoz U."/>
            <person name="Brodie E.L."/>
            <person name="Williams K.H."/>
            <person name="Hubbard S.S."/>
            <person name="Banfield J.F."/>
        </authorList>
    </citation>
    <scope>NUCLEOTIDE SEQUENCE [LARGE SCALE GENOMIC DNA]</scope>
</reference>
<dbReference type="InterPro" id="IPR018649">
    <property type="entry name" value="SHOCT"/>
</dbReference>
<keyword evidence="1" id="KW-0472">Membrane</keyword>
<accession>A0A1G2JLR5</accession>
<comment type="caution">
    <text evidence="3">The sequence shown here is derived from an EMBL/GenBank/DDBJ whole genome shotgun (WGS) entry which is preliminary data.</text>
</comment>
<proteinExistence type="predicted"/>
<dbReference type="Proteomes" id="UP000178935">
    <property type="component" value="Unassembled WGS sequence"/>
</dbReference>
<gene>
    <name evidence="3" type="ORF">A2561_04975</name>
</gene>
<protein>
    <recommendedName>
        <fullName evidence="2">SHOCT domain-containing protein</fullName>
    </recommendedName>
</protein>
<evidence type="ECO:0000313" key="4">
    <source>
        <dbReference type="Proteomes" id="UP000178935"/>
    </source>
</evidence>